<dbReference type="GO" id="GO:0016746">
    <property type="term" value="F:acyltransferase activity"/>
    <property type="evidence" value="ECO:0007669"/>
    <property type="project" value="UniProtKB-KW"/>
</dbReference>
<sequence length="215" mass="23331">MTPQFDHLGTSPLILGIKYLHVSGKNISVGDFATFITSPDAHVHITTWNADKHDGKIEAGKFCLFSPGVRISAATSIKIGDSCMFANGAYISDSDWHGIYDRALPVGKSLEVVLEDNVWIGDSAIVNKGVKIGKNSIVGAGSVVVKDVPPNVVVAGNPAKVVKELDENEKMISRADMFSSPKELDDLYLKIDQISLKNNSFFGWIKSKLMPNKNN</sequence>
<evidence type="ECO:0000256" key="1">
    <source>
        <dbReference type="ARBA" id="ARBA00022679"/>
    </source>
</evidence>
<evidence type="ECO:0000256" key="2">
    <source>
        <dbReference type="ARBA" id="ARBA00022737"/>
    </source>
</evidence>
<dbReference type="EMBL" id="JADHQC010000005">
    <property type="protein sequence ID" value="MBL6811599.1"/>
    <property type="molecule type" value="Genomic_DNA"/>
</dbReference>
<evidence type="ECO:0000313" key="4">
    <source>
        <dbReference type="EMBL" id="MBL6811599.1"/>
    </source>
</evidence>
<name>A0A937HWC1_9GAMM</name>
<dbReference type="InterPro" id="IPR001451">
    <property type="entry name" value="Hexapep"/>
</dbReference>
<dbReference type="Gene3D" id="2.160.10.10">
    <property type="entry name" value="Hexapeptide repeat proteins"/>
    <property type="match status" value="1"/>
</dbReference>
<comment type="caution">
    <text evidence="4">The sequence shown here is derived from an EMBL/GenBank/DDBJ whole genome shotgun (WGS) entry which is preliminary data.</text>
</comment>
<keyword evidence="1" id="KW-0808">Transferase</keyword>
<evidence type="ECO:0000313" key="5">
    <source>
        <dbReference type="Proteomes" id="UP000744438"/>
    </source>
</evidence>
<dbReference type="CDD" id="cd04647">
    <property type="entry name" value="LbH_MAT_like"/>
    <property type="match status" value="1"/>
</dbReference>
<dbReference type="Pfam" id="PF00132">
    <property type="entry name" value="Hexapep"/>
    <property type="match status" value="1"/>
</dbReference>
<keyword evidence="2" id="KW-0677">Repeat</keyword>
<dbReference type="InterPro" id="IPR018357">
    <property type="entry name" value="Hexapep_transf_CS"/>
</dbReference>
<dbReference type="PROSITE" id="PS00101">
    <property type="entry name" value="HEXAPEP_TRANSFERASES"/>
    <property type="match status" value="1"/>
</dbReference>
<dbReference type="AlphaFoldDB" id="A0A937HWC1"/>
<dbReference type="PANTHER" id="PTHR23416:SF78">
    <property type="entry name" value="LIPOPOLYSACCHARIDE BIOSYNTHESIS O-ACETYL TRANSFERASE WBBJ-RELATED"/>
    <property type="match status" value="1"/>
</dbReference>
<reference evidence="4" key="1">
    <citation type="submission" date="2020-10" db="EMBL/GenBank/DDBJ databases">
        <title>Microbiome of the Black Sea water column analyzed by genome centric metagenomics.</title>
        <authorList>
            <person name="Cabello-Yeves P.J."/>
            <person name="Callieri C."/>
            <person name="Picazo A."/>
            <person name="Mehrshad M."/>
            <person name="Haro-Moreno J.M."/>
            <person name="Roda-Garcia J."/>
            <person name="Dzembekova N."/>
            <person name="Slabakova V."/>
            <person name="Slabakova N."/>
            <person name="Moncheva S."/>
            <person name="Rodriguez-Valera F."/>
        </authorList>
    </citation>
    <scope>NUCLEOTIDE SEQUENCE</scope>
    <source>
        <strain evidence="4">BS307-5m-G49</strain>
    </source>
</reference>
<dbReference type="Proteomes" id="UP000744438">
    <property type="component" value="Unassembled WGS sequence"/>
</dbReference>
<proteinExistence type="predicted"/>
<accession>A0A937HWC1</accession>
<dbReference type="PANTHER" id="PTHR23416">
    <property type="entry name" value="SIALIC ACID SYNTHASE-RELATED"/>
    <property type="match status" value="1"/>
</dbReference>
<gene>
    <name evidence="4" type="ORF">ISQ63_01795</name>
</gene>
<protein>
    <submittedName>
        <fullName evidence="4">Acyltransferase</fullName>
    </submittedName>
</protein>
<dbReference type="InterPro" id="IPR051159">
    <property type="entry name" value="Hexapeptide_acetyltransf"/>
</dbReference>
<dbReference type="SUPFAM" id="SSF51161">
    <property type="entry name" value="Trimeric LpxA-like enzymes"/>
    <property type="match status" value="1"/>
</dbReference>
<dbReference type="InterPro" id="IPR011004">
    <property type="entry name" value="Trimer_LpxA-like_sf"/>
</dbReference>
<organism evidence="4 5">
    <name type="scientific">SAR86 cluster bacterium</name>
    <dbReference type="NCBI Taxonomy" id="2030880"/>
    <lineage>
        <taxon>Bacteria</taxon>
        <taxon>Pseudomonadati</taxon>
        <taxon>Pseudomonadota</taxon>
        <taxon>Gammaproteobacteria</taxon>
        <taxon>SAR86 cluster</taxon>
    </lineage>
</organism>
<keyword evidence="3 4" id="KW-0012">Acyltransferase</keyword>
<evidence type="ECO:0000256" key="3">
    <source>
        <dbReference type="ARBA" id="ARBA00023315"/>
    </source>
</evidence>